<accession>A0ABD5WMF8</accession>
<name>A0ABD5WMF8_9EURY</name>
<evidence type="ECO:0008006" key="4">
    <source>
        <dbReference type="Google" id="ProtNLM"/>
    </source>
</evidence>
<comment type="caution">
    <text evidence="2">The sequence shown here is derived from an EMBL/GenBank/DDBJ whole genome shotgun (WGS) entry which is preliminary data.</text>
</comment>
<keyword evidence="3" id="KW-1185">Reference proteome</keyword>
<evidence type="ECO:0000313" key="1">
    <source>
        <dbReference type="EMBL" id="MFC7079150.1"/>
    </source>
</evidence>
<dbReference type="EMBL" id="JBHSZH010000002">
    <property type="protein sequence ID" value="MFC7079150.1"/>
    <property type="molecule type" value="Genomic_DNA"/>
</dbReference>
<gene>
    <name evidence="1" type="ORF">ACFQJ6_02345</name>
    <name evidence="2" type="ORF">ACFQJ6_02900</name>
</gene>
<sequence length="109" mass="11389">MVVVVWLPTVVVAVVVFGGPFPFPGPFPLPLPGVSGKSSWPAMVVANDESDGRSSSDWAGGESSAAVAGVTVAVTMRMEKATARICWLRAFIAAVFSPTSKVSVAYYKI</sequence>
<reference evidence="2" key="3">
    <citation type="submission" date="2024-09" db="EMBL/GenBank/DDBJ databases">
        <authorList>
            <person name="Sun Q."/>
        </authorList>
    </citation>
    <scope>NUCLEOTIDE SEQUENCE</scope>
    <source>
        <strain evidence="2">CCM 7472</strain>
    </source>
</reference>
<evidence type="ECO:0000313" key="3">
    <source>
        <dbReference type="Proteomes" id="UP001596407"/>
    </source>
</evidence>
<reference evidence="2" key="1">
    <citation type="journal article" date="2014" name="Int. J. Syst. Evol. Microbiol.">
        <title>Complete genome sequence of Corynebacterium casei LMG S-19264T (=DSM 44701T), isolated from a smear-ripened cheese.</title>
        <authorList>
            <consortium name="US DOE Joint Genome Institute (JGI-PGF)"/>
            <person name="Walter F."/>
            <person name="Albersmeier A."/>
            <person name="Kalinowski J."/>
            <person name="Ruckert C."/>
        </authorList>
    </citation>
    <scope>NUCLEOTIDE SEQUENCE [LARGE SCALE GENOMIC DNA]</scope>
    <source>
        <strain evidence="2">CCM 7472</strain>
    </source>
</reference>
<dbReference type="RefSeq" id="WP_382208661.1">
    <property type="nucleotide sequence ID" value="NZ_JBHSZH010000002.1"/>
</dbReference>
<dbReference type="Proteomes" id="UP001596407">
    <property type="component" value="Unassembled WGS sequence"/>
</dbReference>
<evidence type="ECO:0000313" key="2">
    <source>
        <dbReference type="EMBL" id="MFC7079244.1"/>
    </source>
</evidence>
<dbReference type="AlphaFoldDB" id="A0ABD5WMF8"/>
<protein>
    <recommendedName>
        <fullName evidence="4">Secreted peptide</fullName>
    </recommendedName>
</protein>
<dbReference type="EMBL" id="JBHSZH010000002">
    <property type="protein sequence ID" value="MFC7079244.1"/>
    <property type="molecule type" value="Genomic_DNA"/>
</dbReference>
<proteinExistence type="predicted"/>
<organism evidence="2 3">
    <name type="scientific">Halorussus caseinilyticus</name>
    <dbReference type="NCBI Taxonomy" id="3034025"/>
    <lineage>
        <taxon>Archaea</taxon>
        <taxon>Methanobacteriati</taxon>
        <taxon>Methanobacteriota</taxon>
        <taxon>Stenosarchaea group</taxon>
        <taxon>Halobacteria</taxon>
        <taxon>Halobacteriales</taxon>
        <taxon>Haladaptataceae</taxon>
        <taxon>Halorussus</taxon>
    </lineage>
</organism>
<reference evidence="3" key="2">
    <citation type="journal article" date="2019" name="Int. J. Syst. Evol. Microbiol.">
        <title>The Global Catalogue of Microorganisms (GCM) 10K type strain sequencing project: providing services to taxonomists for standard genome sequencing and annotation.</title>
        <authorList>
            <consortium name="The Broad Institute Genomics Platform"/>
            <consortium name="The Broad Institute Genome Sequencing Center for Infectious Disease"/>
            <person name="Wu L."/>
            <person name="Ma J."/>
        </authorList>
    </citation>
    <scope>NUCLEOTIDE SEQUENCE [LARGE SCALE GENOMIC DNA]</scope>
    <source>
        <strain evidence="3">DT72</strain>
    </source>
</reference>